<evidence type="ECO:0000313" key="2">
    <source>
        <dbReference type="EMBL" id="KFG29863.1"/>
    </source>
</evidence>
<evidence type="ECO:0000259" key="1">
    <source>
        <dbReference type="Pfam" id="PF04092"/>
    </source>
</evidence>
<dbReference type="Gene3D" id="2.60.40.1320">
    <property type="entry name" value="SRS domain"/>
    <property type="match status" value="2"/>
</dbReference>
<dbReference type="InterPro" id="IPR028352">
    <property type="entry name" value="Surface_antig_SAG1"/>
</dbReference>
<organism evidence="2 3">
    <name type="scientific">Toxoplasma gondii GAB2-2007-GAL-DOM2</name>
    <dbReference type="NCBI Taxonomy" id="1130820"/>
    <lineage>
        <taxon>Eukaryota</taxon>
        <taxon>Sar</taxon>
        <taxon>Alveolata</taxon>
        <taxon>Apicomplexa</taxon>
        <taxon>Conoidasida</taxon>
        <taxon>Coccidia</taxon>
        <taxon>Eucoccidiorida</taxon>
        <taxon>Eimeriorina</taxon>
        <taxon>Sarcocystidae</taxon>
        <taxon>Toxoplasma</taxon>
    </lineage>
</organism>
<feature type="domain" description="SRS" evidence="1">
    <location>
        <begin position="68"/>
        <end position="208"/>
    </location>
</feature>
<name>A0A086JCJ5_TOXGO</name>
<proteinExistence type="predicted"/>
<dbReference type="EMBL" id="AHZU02001688">
    <property type="protein sequence ID" value="KFG29863.1"/>
    <property type="molecule type" value="Genomic_DNA"/>
</dbReference>
<protein>
    <submittedName>
        <fullName evidence="2">SAG-related sequence SRS12A</fullName>
    </submittedName>
</protein>
<feature type="domain" description="SRS" evidence="1">
    <location>
        <begin position="219"/>
        <end position="353"/>
    </location>
</feature>
<reference evidence="2 3" key="1">
    <citation type="submission" date="2014-02" db="EMBL/GenBank/DDBJ databases">
        <authorList>
            <person name="Sibley D."/>
            <person name="Venepally P."/>
            <person name="Karamycheva S."/>
            <person name="Hadjithomas M."/>
            <person name="Khan A."/>
            <person name="Brunk B."/>
            <person name="Roos D."/>
            <person name="Caler E."/>
            <person name="Lorenzi H."/>
        </authorList>
    </citation>
    <scope>NUCLEOTIDE SEQUENCE [LARGE SCALE GENOMIC DNA]</scope>
    <source>
        <strain evidence="2 3">GAB2-2007-GAL-DOM2</strain>
    </source>
</reference>
<dbReference type="Pfam" id="PF04092">
    <property type="entry name" value="SAG"/>
    <property type="match status" value="2"/>
</dbReference>
<dbReference type="InterPro" id="IPR036755">
    <property type="entry name" value="SRS_dom_sf"/>
</dbReference>
<evidence type="ECO:0000313" key="3">
    <source>
        <dbReference type="Proteomes" id="UP000028837"/>
    </source>
</evidence>
<comment type="caution">
    <text evidence="2">The sequence shown here is derived from an EMBL/GenBank/DDBJ whole genome shotgun (WGS) entry which is preliminary data.</text>
</comment>
<dbReference type="GO" id="GO:0016020">
    <property type="term" value="C:membrane"/>
    <property type="evidence" value="ECO:0007669"/>
    <property type="project" value="InterPro"/>
</dbReference>
<dbReference type="VEuPathDB" id="ToxoDB:TGDOM2_321490"/>
<dbReference type="SUPFAM" id="SSF74877">
    <property type="entry name" value="Major surface antigen p30, SAG1"/>
    <property type="match status" value="2"/>
</dbReference>
<dbReference type="PRINTS" id="PR01801">
    <property type="entry name" value="SURFCEANTIGN"/>
</dbReference>
<gene>
    <name evidence="2" type="ORF">TGDOM2_321490</name>
</gene>
<dbReference type="InterPro" id="IPR007226">
    <property type="entry name" value="SRS_dom"/>
</dbReference>
<accession>A0A086JCJ5</accession>
<sequence>MAKTGKVQHCRGAVRSKAQKLMAVCLSGVLLFSSGNTIAAESFEGLLRRNLSSGGSSNGAESVTPEIVATCPATNEGATAPVPATLTLSKSSLTATVKCLDASHTAVPATATHVCVASDADVTGASDSESCIIGSSGGGKPVTLQSLLEATHPISWTEKPASSDGQTGKERTLQLAETDLPRTDKTFFVGCKGSTTAANTSCKVIVNVSARPSSVDDKNVVTCAFGKNSNDKAVEVEMSQDKNALTIDCGKNGSMRPVDYTTHYCSPDDNSLDQCKKQTYTDILETFDSKWWTKTADGTQATLTIPKTNFPVEDQRLLLGCLPEAQKTDSPQEKEVNNDSVSATSPCRVVVTVKAARSASSASASPQVVATVSGVAFLVGLFSSSS</sequence>
<dbReference type="AlphaFoldDB" id="A0A086JCJ5"/>
<dbReference type="Proteomes" id="UP000028837">
    <property type="component" value="Unassembled WGS sequence"/>
</dbReference>